<protein>
    <submittedName>
        <fullName evidence="3">SRPBCC family protein</fullName>
    </submittedName>
</protein>
<dbReference type="InterPro" id="IPR013538">
    <property type="entry name" value="ASHA1/2-like_C"/>
</dbReference>
<dbReference type="Proteomes" id="UP001210380">
    <property type="component" value="Unassembled WGS sequence"/>
</dbReference>
<dbReference type="Gene3D" id="3.30.530.20">
    <property type="match status" value="2"/>
</dbReference>
<dbReference type="RefSeq" id="WP_270950317.1">
    <property type="nucleotide sequence ID" value="NZ_JAQGLA010000031.1"/>
</dbReference>
<sequence>MNTTVTMHGDHPVLRLERLLNHPPDKVWHAITDPTELSHWFPARIDFDHATPGAPMSFTFDGTEPEHGEILEIDPLKVFAFRWNDDVIRCELLPRPEGCLLVFSHTLRAPDSDLPSTARHAAGWDGCLDALDARLSGTTAEFDMQTWFHRAENYIEQFGLAEGELHRTDTGWQIHFTRDLVQPPAQVWALLTGDTTPTPGSEPPLPSTHGYGTAGPVITTEAPHTLEYAWQPTGTVRFHLRDQHPIGTRLHLTHTTTTDPATLLAAWHTHLELLFAALHDDIRCPWPTDRTEALRDHYAQRFDLT</sequence>
<dbReference type="SUPFAM" id="SSF55961">
    <property type="entry name" value="Bet v1-like"/>
    <property type="match status" value="2"/>
</dbReference>
<reference evidence="3 4" key="1">
    <citation type="submission" date="2022-11" db="EMBL/GenBank/DDBJ databases">
        <title>Draft genome sequence of Saccharopolyspora sp. WRP15-2 isolated from rhizosphere soils of wild rice in Thailand.</title>
        <authorList>
            <person name="Duangmal K."/>
            <person name="Kammanee S."/>
            <person name="Muangham S."/>
        </authorList>
    </citation>
    <scope>NUCLEOTIDE SEQUENCE [LARGE SCALE GENOMIC DNA]</scope>
    <source>
        <strain evidence="3 4">WRP15-2</strain>
    </source>
</reference>
<feature type="domain" description="Activator of Hsp90 ATPase homologue 1/2-like C-terminal" evidence="2">
    <location>
        <begin position="21"/>
        <end position="135"/>
    </location>
</feature>
<gene>
    <name evidence="3" type="ORF">OU415_19555</name>
</gene>
<accession>A0ABT4V109</accession>
<dbReference type="CDD" id="cd08899">
    <property type="entry name" value="SRPBCC_CalC_Aha1-like_6"/>
    <property type="match status" value="1"/>
</dbReference>
<evidence type="ECO:0000313" key="4">
    <source>
        <dbReference type="Proteomes" id="UP001210380"/>
    </source>
</evidence>
<evidence type="ECO:0000259" key="2">
    <source>
        <dbReference type="Pfam" id="PF08327"/>
    </source>
</evidence>
<dbReference type="EMBL" id="JAQGLA010000031">
    <property type="protein sequence ID" value="MDA3627645.1"/>
    <property type="molecule type" value="Genomic_DNA"/>
</dbReference>
<comment type="similarity">
    <text evidence="1">Belongs to the AHA1 family.</text>
</comment>
<organism evidence="3 4">
    <name type="scientific">Saccharopolyspora oryzae</name>
    <dbReference type="NCBI Taxonomy" id="2997343"/>
    <lineage>
        <taxon>Bacteria</taxon>
        <taxon>Bacillati</taxon>
        <taxon>Actinomycetota</taxon>
        <taxon>Actinomycetes</taxon>
        <taxon>Pseudonocardiales</taxon>
        <taxon>Pseudonocardiaceae</taxon>
        <taxon>Saccharopolyspora</taxon>
    </lineage>
</organism>
<proteinExistence type="inferred from homology"/>
<comment type="caution">
    <text evidence="3">The sequence shown here is derived from an EMBL/GenBank/DDBJ whole genome shotgun (WGS) entry which is preliminary data.</text>
</comment>
<name>A0ABT4V109_9PSEU</name>
<evidence type="ECO:0000313" key="3">
    <source>
        <dbReference type="EMBL" id="MDA3627645.1"/>
    </source>
</evidence>
<keyword evidence="4" id="KW-1185">Reference proteome</keyword>
<dbReference type="Pfam" id="PF08327">
    <property type="entry name" value="AHSA1"/>
    <property type="match status" value="1"/>
</dbReference>
<dbReference type="InterPro" id="IPR023393">
    <property type="entry name" value="START-like_dom_sf"/>
</dbReference>
<evidence type="ECO:0000256" key="1">
    <source>
        <dbReference type="ARBA" id="ARBA00006817"/>
    </source>
</evidence>